<feature type="non-terminal residue" evidence="2">
    <location>
        <position position="1"/>
    </location>
</feature>
<comment type="caution">
    <text evidence="2">The sequence shown here is derived from an EMBL/GenBank/DDBJ whole genome shotgun (WGS) entry which is preliminary data.</text>
</comment>
<dbReference type="EMBL" id="BARU01040311">
    <property type="protein sequence ID" value="GAH77019.1"/>
    <property type="molecule type" value="Genomic_DNA"/>
</dbReference>
<feature type="compositionally biased region" description="Low complexity" evidence="1">
    <location>
        <begin position="105"/>
        <end position="122"/>
    </location>
</feature>
<protein>
    <recommendedName>
        <fullName evidence="3">DNA polymerase III gamma subunit domain-containing protein</fullName>
    </recommendedName>
</protein>
<feature type="region of interest" description="Disordered" evidence="1">
    <location>
        <begin position="75"/>
        <end position="129"/>
    </location>
</feature>
<gene>
    <name evidence="2" type="ORF">S03H2_62340</name>
</gene>
<feature type="non-terminal residue" evidence="2">
    <location>
        <position position="233"/>
    </location>
</feature>
<evidence type="ECO:0000256" key="1">
    <source>
        <dbReference type="SAM" id="MobiDB-lite"/>
    </source>
</evidence>
<evidence type="ECO:0000313" key="2">
    <source>
        <dbReference type="EMBL" id="GAH77019.1"/>
    </source>
</evidence>
<organism evidence="2">
    <name type="scientific">marine sediment metagenome</name>
    <dbReference type="NCBI Taxonomy" id="412755"/>
    <lineage>
        <taxon>unclassified sequences</taxon>
        <taxon>metagenomes</taxon>
        <taxon>ecological metagenomes</taxon>
    </lineage>
</organism>
<feature type="compositionally biased region" description="Basic and acidic residues" evidence="1">
    <location>
        <begin position="75"/>
        <end position="85"/>
    </location>
</feature>
<proteinExistence type="predicted"/>
<dbReference type="AlphaFoldDB" id="X1JFD0"/>
<reference evidence="2" key="1">
    <citation type="journal article" date="2014" name="Front. Microbiol.">
        <title>High frequency of phylogenetically diverse reductive dehalogenase-homologous genes in deep subseafloor sedimentary metagenomes.</title>
        <authorList>
            <person name="Kawai M."/>
            <person name="Futagami T."/>
            <person name="Toyoda A."/>
            <person name="Takaki Y."/>
            <person name="Nishi S."/>
            <person name="Hori S."/>
            <person name="Arai W."/>
            <person name="Tsubouchi T."/>
            <person name="Morono Y."/>
            <person name="Uchiyama I."/>
            <person name="Ito T."/>
            <person name="Fujiyama A."/>
            <person name="Inagaki F."/>
            <person name="Takami H."/>
        </authorList>
    </citation>
    <scope>NUCLEOTIDE SEQUENCE</scope>
    <source>
        <strain evidence="2">Expedition CK06-06</strain>
    </source>
</reference>
<accession>X1JFD0</accession>
<name>X1JFD0_9ZZZZ</name>
<evidence type="ECO:0008006" key="3">
    <source>
        <dbReference type="Google" id="ProtNLM"/>
    </source>
</evidence>
<sequence>GLLLIKTGSDEAIDFTAEDIAELKALAAKAPLAQILKAVKLFSQLGLSFDNYSTLPLELALTDCTLTAEKEKGKVVREAKQEARQPAKATTPPAAPSQPEKSTAEPEPATVATPPTPEAATPPAEPGSEVEQLRLNWRQVIEQAPEETKRTPAIAILRSAGIKPVSIEDDTVVLAFRYSYHKEHIEKPENQQIAEKIIGNFLGRPCHVRCIHEPANDHLLKAALKMGAQIIDV</sequence>